<dbReference type="InterPro" id="IPR008974">
    <property type="entry name" value="TRAF-like"/>
</dbReference>
<dbReference type="SUPFAM" id="SSF54695">
    <property type="entry name" value="POZ domain"/>
    <property type="match status" value="1"/>
</dbReference>
<dbReference type="Pfam" id="PF24570">
    <property type="entry name" value="BACK_BPM_SPOP"/>
    <property type="match status" value="1"/>
</dbReference>
<dbReference type="GO" id="GO:0016567">
    <property type="term" value="P:protein ubiquitination"/>
    <property type="evidence" value="ECO:0007669"/>
    <property type="project" value="InterPro"/>
</dbReference>
<evidence type="ECO:0000313" key="3">
    <source>
        <dbReference type="EnsemblPlants" id="EMT25122"/>
    </source>
</evidence>
<name>M8CDA6_AEGTA</name>
<dbReference type="PANTHER" id="PTHR26379:SF388">
    <property type="entry name" value="OS04G0625700 PROTEIN"/>
    <property type="match status" value="1"/>
</dbReference>
<dbReference type="AlphaFoldDB" id="M8CDA6"/>
<dbReference type="EnsemblPlants" id="EMT25122">
    <property type="protein sequence ID" value="EMT25122"/>
    <property type="gene ID" value="F775_17606"/>
</dbReference>
<comment type="similarity">
    <text evidence="2">Belongs to the Tdpoz family.</text>
</comment>
<dbReference type="Gene3D" id="6.10.250.3030">
    <property type="match status" value="1"/>
</dbReference>
<evidence type="ECO:0000256" key="2">
    <source>
        <dbReference type="ARBA" id="ARBA00010846"/>
    </source>
</evidence>
<dbReference type="InterPro" id="IPR011333">
    <property type="entry name" value="SKP1/BTB/POZ_sf"/>
</dbReference>
<dbReference type="Gene3D" id="2.60.210.10">
    <property type="entry name" value="Apoptosis, Tumor Necrosis Factor Receptor Associated Protein 2, Chain A"/>
    <property type="match status" value="1"/>
</dbReference>
<sequence>MAKSSTSAAEERVPEDSEITTSRSITVTESTATLSLEVTDYPKLKGMGVGQFIKSRVFKVGGNDWEMRFYPDGCNNECDDNASVLVYYLNARKEELVSTRWALSMPEKKSQVDVVSPLVGKCVFTRRKLSNWGYPEFVKKAKLDSLSELGDGCFTILCVFTVIIDESPAMELPRDLEGMRRDGRETDVTFRVDGQEFRAHRPLLAARSAVFEAQLFGPMADKDMQCVKVVDMEPAIFDMILHYIYTDWSPICDDEEGYSTAVMQHLLVASDRYGLDRLKSMCEEELCKRINAETIATTSALADQHHCKLLKDACEKFESSQFTKVLSVTTATD</sequence>
<dbReference type="InterPro" id="IPR056423">
    <property type="entry name" value="BACK_BPM_SPOP"/>
</dbReference>
<dbReference type="OMA" id="DQHHCER"/>
<dbReference type="SMART" id="SM00225">
    <property type="entry name" value="BTB"/>
    <property type="match status" value="1"/>
</dbReference>
<evidence type="ECO:0000256" key="1">
    <source>
        <dbReference type="ARBA" id="ARBA00004906"/>
    </source>
</evidence>
<accession>M8CDA6</accession>
<dbReference type="InterPro" id="IPR000210">
    <property type="entry name" value="BTB/POZ_dom"/>
</dbReference>
<dbReference type="Pfam" id="PF22486">
    <property type="entry name" value="MATH_2"/>
    <property type="match status" value="1"/>
</dbReference>
<dbReference type="PROSITE" id="PS50097">
    <property type="entry name" value="BTB"/>
    <property type="match status" value="1"/>
</dbReference>
<protein>
    <submittedName>
        <fullName evidence="3">Speckle-type POZ protein-like protein</fullName>
    </submittedName>
</protein>
<dbReference type="PROSITE" id="PS50144">
    <property type="entry name" value="MATH"/>
    <property type="match status" value="1"/>
</dbReference>
<dbReference type="Gene3D" id="3.30.710.10">
    <property type="entry name" value="Potassium Channel Kv1.1, Chain A"/>
    <property type="match status" value="1"/>
</dbReference>
<dbReference type="InterPro" id="IPR002083">
    <property type="entry name" value="MATH/TRAF_dom"/>
</dbReference>
<reference evidence="3" key="1">
    <citation type="submission" date="2015-06" db="UniProtKB">
        <authorList>
            <consortium name="EnsemblPlants"/>
        </authorList>
    </citation>
    <scope>IDENTIFICATION</scope>
</reference>
<dbReference type="Pfam" id="PF00651">
    <property type="entry name" value="BTB"/>
    <property type="match status" value="1"/>
</dbReference>
<comment type="pathway">
    <text evidence="1">Protein modification; protein ubiquitination.</text>
</comment>
<dbReference type="InterPro" id="IPR045005">
    <property type="entry name" value="BPM1-6"/>
</dbReference>
<dbReference type="CDD" id="cd00121">
    <property type="entry name" value="MATH"/>
    <property type="match status" value="1"/>
</dbReference>
<organism evidence="3">
    <name type="scientific">Aegilops tauschii</name>
    <name type="common">Tausch's goatgrass</name>
    <name type="synonym">Aegilops squarrosa</name>
    <dbReference type="NCBI Taxonomy" id="37682"/>
    <lineage>
        <taxon>Eukaryota</taxon>
        <taxon>Viridiplantae</taxon>
        <taxon>Streptophyta</taxon>
        <taxon>Embryophyta</taxon>
        <taxon>Tracheophyta</taxon>
        <taxon>Spermatophyta</taxon>
        <taxon>Magnoliopsida</taxon>
        <taxon>Liliopsida</taxon>
        <taxon>Poales</taxon>
        <taxon>Poaceae</taxon>
        <taxon>BOP clade</taxon>
        <taxon>Pooideae</taxon>
        <taxon>Triticodae</taxon>
        <taxon>Triticeae</taxon>
        <taxon>Triticinae</taxon>
        <taxon>Aegilops</taxon>
    </lineage>
</organism>
<proteinExistence type="inferred from homology"/>
<dbReference type="SUPFAM" id="SSF49599">
    <property type="entry name" value="TRAF domain-like"/>
    <property type="match status" value="1"/>
</dbReference>
<dbReference type="PANTHER" id="PTHR26379">
    <property type="entry name" value="BTB/POZ AND MATH DOMAIN-CONTAINING PROTEIN 1"/>
    <property type="match status" value="1"/>
</dbReference>